<organism evidence="12 13">
    <name type="scientific">Rhodopila globiformis</name>
    <name type="common">Rhodopseudomonas globiformis</name>
    <dbReference type="NCBI Taxonomy" id="1071"/>
    <lineage>
        <taxon>Bacteria</taxon>
        <taxon>Pseudomonadati</taxon>
        <taxon>Pseudomonadota</taxon>
        <taxon>Alphaproteobacteria</taxon>
        <taxon>Acetobacterales</taxon>
        <taxon>Acetobacteraceae</taxon>
        <taxon>Rhodopila</taxon>
    </lineage>
</organism>
<dbReference type="PANTHER" id="PTHR43706:SF47">
    <property type="entry name" value="EXTERNAL NADH-UBIQUINONE OXIDOREDUCTASE 1, MITOCHONDRIAL-RELATED"/>
    <property type="match status" value="1"/>
</dbReference>
<reference evidence="12 13" key="1">
    <citation type="journal article" date="2018" name="Arch. Microbiol.">
        <title>New insights into the metabolic potential of the phototrophic purple bacterium Rhodopila globiformis DSM 161(T) from its draft genome sequence and evidence for a vanadium-dependent nitrogenase.</title>
        <authorList>
            <person name="Imhoff J.F."/>
            <person name="Rahn T."/>
            <person name="Kunzel S."/>
            <person name="Neulinger S.C."/>
        </authorList>
    </citation>
    <scope>NUCLEOTIDE SEQUENCE [LARGE SCALE GENOMIC DNA]</scope>
    <source>
        <strain evidence="12 13">DSM 161</strain>
    </source>
</reference>
<dbReference type="EC" id="1.6.5.9" evidence="2"/>
<dbReference type="OrthoDB" id="9781621at2"/>
<dbReference type="Pfam" id="PF22366">
    <property type="entry name" value="NDH2_C"/>
    <property type="match status" value="1"/>
</dbReference>
<comment type="caution">
    <text evidence="12">The sequence shown here is derived from an EMBL/GenBank/DDBJ whole genome shotgun (WGS) entry which is preliminary data.</text>
</comment>
<dbReference type="InterPro" id="IPR045024">
    <property type="entry name" value="NDH-2"/>
</dbReference>
<evidence type="ECO:0000256" key="6">
    <source>
        <dbReference type="ARBA" id="ARBA00023002"/>
    </source>
</evidence>
<evidence type="ECO:0000313" key="12">
    <source>
        <dbReference type="EMBL" id="PPQ34851.1"/>
    </source>
</evidence>
<evidence type="ECO:0000256" key="8">
    <source>
        <dbReference type="ARBA" id="ARBA00047599"/>
    </source>
</evidence>
<sequence length="451" mass="48857">MTDRAADTPAEPAGQRASRPRVVVIGAGFGGLSTVQSLHGAPVDITLVDQRNHHLFQPLLYQVATAGLSPADIAAPIRAITRHDRNVEVLLGEATGIDVARRLVSVLDTAVRTVPYDILVVATGARHSYFGHEEWARFAPGLKTVEDATLIRRRILLAVERAETETDAEEYRRLLTFVVGGAGPTGVEMAGAISELVRGIAASDFRRVSPKSARIVLVEAGPRPLAAFPPDLAAYAGRALQNLGVEIRLGTAVTGIDAGGVQLGTERIEARTVIWAAGVQASKAAEWLGAAHDRAGRVKVTDHLTLPDHPEIYVIGDTALALDTNGRPVPDLAPAAKEAGQYVGRSIRAGLRGRAAKPFRYRHYGDLATIGRNRAIIEFGRLHIRGFLAWVLWGIAHIFFLIGFRNRVVVMVDWLWSYVWFRGNARLITNVERHDQDEPGQDGIGLAENAE</sequence>
<keyword evidence="9" id="KW-0472">Membrane</keyword>
<dbReference type="EMBL" id="NHRY01000086">
    <property type="protein sequence ID" value="PPQ34851.1"/>
    <property type="molecule type" value="Genomic_DNA"/>
</dbReference>
<dbReference type="AlphaFoldDB" id="A0A2S6NJB0"/>
<keyword evidence="3" id="KW-0285">Flavoprotein</keyword>
<gene>
    <name evidence="12" type="ORF">CCS01_09440</name>
</gene>
<evidence type="ECO:0000256" key="7">
    <source>
        <dbReference type="ARBA" id="ARBA00023027"/>
    </source>
</evidence>
<dbReference type="Pfam" id="PF07992">
    <property type="entry name" value="Pyr_redox_2"/>
    <property type="match status" value="1"/>
</dbReference>
<evidence type="ECO:0000256" key="1">
    <source>
        <dbReference type="ARBA" id="ARBA00005272"/>
    </source>
</evidence>
<dbReference type="InterPro" id="IPR023753">
    <property type="entry name" value="FAD/NAD-binding_dom"/>
</dbReference>
<comment type="similarity">
    <text evidence="1">Belongs to the NADH dehydrogenase family.</text>
</comment>
<evidence type="ECO:0000256" key="9">
    <source>
        <dbReference type="SAM" id="Phobius"/>
    </source>
</evidence>
<dbReference type="PANTHER" id="PTHR43706">
    <property type="entry name" value="NADH DEHYDROGENASE"/>
    <property type="match status" value="1"/>
</dbReference>
<evidence type="ECO:0000256" key="2">
    <source>
        <dbReference type="ARBA" id="ARBA00012637"/>
    </source>
</evidence>
<name>A0A2S6NJB0_RHOGL</name>
<keyword evidence="6" id="KW-0560">Oxidoreductase</keyword>
<keyword evidence="5" id="KW-0809">Transit peptide</keyword>
<feature type="transmembrane region" description="Helical" evidence="9">
    <location>
        <begin position="387"/>
        <end position="404"/>
    </location>
</feature>
<keyword evidence="7" id="KW-0520">NAD</keyword>
<comment type="catalytic activity">
    <reaction evidence="8">
        <text>a quinone + NADH + H(+) = a quinol + NAD(+)</text>
        <dbReference type="Rhea" id="RHEA:46160"/>
        <dbReference type="ChEBI" id="CHEBI:15378"/>
        <dbReference type="ChEBI" id="CHEBI:24646"/>
        <dbReference type="ChEBI" id="CHEBI:57540"/>
        <dbReference type="ChEBI" id="CHEBI:57945"/>
        <dbReference type="ChEBI" id="CHEBI:132124"/>
        <dbReference type="EC" id="1.6.5.9"/>
    </reaction>
</comment>
<evidence type="ECO:0000259" key="10">
    <source>
        <dbReference type="Pfam" id="PF07992"/>
    </source>
</evidence>
<evidence type="ECO:0000256" key="5">
    <source>
        <dbReference type="ARBA" id="ARBA00022946"/>
    </source>
</evidence>
<proteinExistence type="inferred from homology"/>
<keyword evidence="9" id="KW-0812">Transmembrane</keyword>
<dbReference type="PRINTS" id="PR00411">
    <property type="entry name" value="PNDRDTASEI"/>
</dbReference>
<feature type="domain" description="External alternative NADH-ubiquinone oxidoreductase-like C-terminal" evidence="11">
    <location>
        <begin position="363"/>
        <end position="418"/>
    </location>
</feature>
<dbReference type="SUPFAM" id="SSF51905">
    <property type="entry name" value="FAD/NAD(P)-binding domain"/>
    <property type="match status" value="1"/>
</dbReference>
<dbReference type="InterPro" id="IPR054585">
    <property type="entry name" value="NDH2-like_C"/>
</dbReference>
<dbReference type="Gene3D" id="3.50.50.100">
    <property type="match status" value="1"/>
</dbReference>
<dbReference type="GO" id="GO:0050136">
    <property type="term" value="F:NADH dehydrogenase (quinone) (non-electrogenic) activity"/>
    <property type="evidence" value="ECO:0007669"/>
    <property type="project" value="UniProtKB-EC"/>
</dbReference>
<evidence type="ECO:0000313" key="13">
    <source>
        <dbReference type="Proteomes" id="UP000239724"/>
    </source>
</evidence>
<feature type="domain" description="FAD/NAD(P)-binding" evidence="10">
    <location>
        <begin position="21"/>
        <end position="340"/>
    </location>
</feature>
<evidence type="ECO:0000256" key="3">
    <source>
        <dbReference type="ARBA" id="ARBA00022630"/>
    </source>
</evidence>
<evidence type="ECO:0000256" key="4">
    <source>
        <dbReference type="ARBA" id="ARBA00022827"/>
    </source>
</evidence>
<keyword evidence="13" id="KW-1185">Reference proteome</keyword>
<protein>
    <recommendedName>
        <fullName evidence="2">NADH:ubiquinone reductase (non-electrogenic)</fullName>
        <ecNumber evidence="2">1.6.5.9</ecNumber>
    </recommendedName>
</protein>
<dbReference type="Proteomes" id="UP000239724">
    <property type="component" value="Unassembled WGS sequence"/>
</dbReference>
<keyword evidence="9" id="KW-1133">Transmembrane helix</keyword>
<dbReference type="PRINTS" id="PR00368">
    <property type="entry name" value="FADPNR"/>
</dbReference>
<evidence type="ECO:0000259" key="11">
    <source>
        <dbReference type="Pfam" id="PF22366"/>
    </source>
</evidence>
<dbReference type="InterPro" id="IPR036188">
    <property type="entry name" value="FAD/NAD-bd_sf"/>
</dbReference>
<keyword evidence="4" id="KW-0274">FAD</keyword>
<accession>A0A2S6NJB0</accession>